<dbReference type="Gene3D" id="3.40.50.1820">
    <property type="entry name" value="alpha/beta hydrolase"/>
    <property type="match status" value="1"/>
</dbReference>
<keyword evidence="3" id="KW-0645">Protease</keyword>
<dbReference type="PRINTS" id="PR00724">
    <property type="entry name" value="CRBOXYPTASEC"/>
</dbReference>
<comment type="similarity">
    <text evidence="1">Belongs to the peptidase S10 family.</text>
</comment>
<keyword evidence="2" id="KW-0121">Carboxypeptidase</keyword>
<dbReference type="GO" id="GO:0019748">
    <property type="term" value="P:secondary metabolic process"/>
    <property type="evidence" value="ECO:0007669"/>
    <property type="project" value="TreeGrafter"/>
</dbReference>
<dbReference type="InterPro" id="IPR029058">
    <property type="entry name" value="AB_hydrolase_fold"/>
</dbReference>
<dbReference type="Proteomes" id="UP000708148">
    <property type="component" value="Unassembled WGS sequence"/>
</dbReference>
<dbReference type="PANTHER" id="PTHR11802:SF254">
    <property type="entry name" value="SERINE CARBOXYPEPTIDASE-LIKE 20"/>
    <property type="match status" value="1"/>
</dbReference>
<evidence type="ECO:0000256" key="2">
    <source>
        <dbReference type="ARBA" id="ARBA00022645"/>
    </source>
</evidence>
<keyword evidence="6" id="KW-1015">Disulfide bond</keyword>
<proteinExistence type="inferred from homology"/>
<dbReference type="EMBL" id="CAJHUC010002240">
    <property type="protein sequence ID" value="CAD7703457.1"/>
    <property type="molecule type" value="Genomic_DNA"/>
</dbReference>
<evidence type="ECO:0000256" key="7">
    <source>
        <dbReference type="ARBA" id="ARBA00023180"/>
    </source>
</evidence>
<dbReference type="GO" id="GO:0016747">
    <property type="term" value="F:acyltransferase activity, transferring groups other than amino-acyl groups"/>
    <property type="evidence" value="ECO:0007669"/>
    <property type="project" value="TreeGrafter"/>
</dbReference>
<accession>A0A8S1J8I4</accession>
<evidence type="ECO:0000256" key="4">
    <source>
        <dbReference type="ARBA" id="ARBA00022729"/>
    </source>
</evidence>
<dbReference type="GO" id="GO:0004185">
    <property type="term" value="F:serine-type carboxypeptidase activity"/>
    <property type="evidence" value="ECO:0007669"/>
    <property type="project" value="InterPro"/>
</dbReference>
<evidence type="ECO:0000313" key="8">
    <source>
        <dbReference type="EMBL" id="CAD7703457.1"/>
    </source>
</evidence>
<gene>
    <name evidence="8" type="ORF">OSTQU699_LOCUS8814</name>
</gene>
<keyword evidence="5" id="KW-0378">Hydrolase</keyword>
<evidence type="ECO:0000313" key="9">
    <source>
        <dbReference type="Proteomes" id="UP000708148"/>
    </source>
</evidence>
<keyword evidence="7" id="KW-0325">Glycoprotein</keyword>
<dbReference type="InterPro" id="IPR033124">
    <property type="entry name" value="Ser_caboxypep_his_AS"/>
</dbReference>
<evidence type="ECO:0000256" key="5">
    <source>
        <dbReference type="ARBA" id="ARBA00022801"/>
    </source>
</evidence>
<organism evidence="8 9">
    <name type="scientific">Ostreobium quekettii</name>
    <dbReference type="NCBI Taxonomy" id="121088"/>
    <lineage>
        <taxon>Eukaryota</taxon>
        <taxon>Viridiplantae</taxon>
        <taxon>Chlorophyta</taxon>
        <taxon>core chlorophytes</taxon>
        <taxon>Ulvophyceae</taxon>
        <taxon>TCBD clade</taxon>
        <taxon>Bryopsidales</taxon>
        <taxon>Ostreobineae</taxon>
        <taxon>Ostreobiaceae</taxon>
        <taxon>Ostreobium</taxon>
    </lineage>
</organism>
<evidence type="ECO:0008006" key="10">
    <source>
        <dbReference type="Google" id="ProtNLM"/>
    </source>
</evidence>
<dbReference type="SUPFAM" id="SSF53474">
    <property type="entry name" value="alpha/beta-Hydrolases"/>
    <property type="match status" value="1"/>
</dbReference>
<dbReference type="PANTHER" id="PTHR11802">
    <property type="entry name" value="SERINE PROTEASE FAMILY S10 SERINE CARBOXYPEPTIDASE"/>
    <property type="match status" value="1"/>
</dbReference>
<dbReference type="PROSITE" id="PS00560">
    <property type="entry name" value="CARBOXYPEPT_SER_HIS"/>
    <property type="match status" value="1"/>
</dbReference>
<dbReference type="InterPro" id="IPR001563">
    <property type="entry name" value="Peptidase_S10"/>
</dbReference>
<dbReference type="FunFam" id="3.40.50.1820:FF:000143">
    <property type="entry name" value="Carboxypeptidase"/>
    <property type="match status" value="1"/>
</dbReference>
<evidence type="ECO:0000256" key="6">
    <source>
        <dbReference type="ARBA" id="ARBA00023157"/>
    </source>
</evidence>
<keyword evidence="9" id="KW-1185">Reference proteome</keyword>
<dbReference type="AlphaFoldDB" id="A0A8S1J8I4"/>
<evidence type="ECO:0000256" key="1">
    <source>
        <dbReference type="ARBA" id="ARBA00009431"/>
    </source>
</evidence>
<keyword evidence="4" id="KW-0732">Signal</keyword>
<dbReference type="Pfam" id="PF00450">
    <property type="entry name" value="Peptidase_S10"/>
    <property type="match status" value="1"/>
</dbReference>
<sequence>MAPLWLPFKMASLLPAVLMAFAALPILLLRGAPDVWEAPSLDLRRTKATIEVEDETEVLGLPGWKRPLPSRHYAGYITVDEDHGRRLFYYFATSERSPTEDPVVLWLNGGPGCSSMDGFVYEHGPFQFEYSDGRTHITGANPFAWTKVANVIYLDSPSGVGMSYSDTAADYNVDDNRTAHDSNVFLRIFFQRYPNFQSNVFFISGESFGGIYVPMLTHEVVRGNEAGEKPYINLKGYLVGNGVTDPEVDNNAVPAFAADQSLVSQRSYEAMLTACQGNPYKHRYDQVCQDMVGSLVYPLYSELNFYDILDVCLRDAPDNNRQAKTRSVFKNVVLKLLEDGLRWPLGGVIAGERAHNWKTFAGYEAPCLDYWTAESWFNNETVREALHAPSVSTTGSFYICTDRINYTHDVPSMIPIHRDLIEEKGLHALIYSGDHDMSVPHTGSEAWVYGMGFPATREWDAWMDDDEQVAGYTVEFGNLVFATVKGAGHMVPQYKPVQALLMFSRFLERKTVHKASESQPTRLTQTRISNVEL</sequence>
<comment type="caution">
    <text evidence="8">The sequence shown here is derived from an EMBL/GenBank/DDBJ whole genome shotgun (WGS) entry which is preliminary data.</text>
</comment>
<dbReference type="GO" id="GO:0006508">
    <property type="term" value="P:proteolysis"/>
    <property type="evidence" value="ECO:0007669"/>
    <property type="project" value="UniProtKB-KW"/>
</dbReference>
<protein>
    <recommendedName>
        <fullName evidence="10">Serine carboxypeptidase</fullName>
    </recommendedName>
</protein>
<reference evidence="8" key="1">
    <citation type="submission" date="2020-12" db="EMBL/GenBank/DDBJ databases">
        <authorList>
            <person name="Iha C."/>
        </authorList>
    </citation>
    <scope>NUCLEOTIDE SEQUENCE</scope>
</reference>
<dbReference type="OrthoDB" id="443318at2759"/>
<evidence type="ECO:0000256" key="3">
    <source>
        <dbReference type="ARBA" id="ARBA00022670"/>
    </source>
</evidence>
<name>A0A8S1J8I4_9CHLO</name>